<feature type="compositionally biased region" description="Basic residues" evidence="4">
    <location>
        <begin position="66"/>
        <end position="78"/>
    </location>
</feature>
<feature type="compositionally biased region" description="Polar residues" evidence="4">
    <location>
        <begin position="81"/>
        <end position="98"/>
    </location>
</feature>
<dbReference type="GO" id="GO:0031267">
    <property type="term" value="F:small GTPase binding"/>
    <property type="evidence" value="ECO:0007669"/>
    <property type="project" value="TreeGrafter"/>
</dbReference>
<dbReference type="SMART" id="SM00368">
    <property type="entry name" value="LRR_RI"/>
    <property type="match status" value="3"/>
</dbReference>
<dbReference type="SUPFAM" id="SSF52047">
    <property type="entry name" value="RNI-like"/>
    <property type="match status" value="1"/>
</dbReference>
<protein>
    <submittedName>
        <fullName evidence="5">Uncharacterized protein</fullName>
    </submittedName>
</protein>
<evidence type="ECO:0000256" key="2">
    <source>
        <dbReference type="ARBA" id="ARBA00022614"/>
    </source>
</evidence>
<evidence type="ECO:0000313" key="5">
    <source>
        <dbReference type="EMBL" id="GJQ08967.1"/>
    </source>
</evidence>
<keyword evidence="6" id="KW-1185">Reference proteome</keyword>
<dbReference type="GO" id="GO:0006913">
    <property type="term" value="P:nucleocytoplasmic transport"/>
    <property type="evidence" value="ECO:0007669"/>
    <property type="project" value="TreeGrafter"/>
</dbReference>
<dbReference type="GO" id="GO:0048471">
    <property type="term" value="C:perinuclear region of cytoplasm"/>
    <property type="evidence" value="ECO:0007669"/>
    <property type="project" value="TreeGrafter"/>
</dbReference>
<accession>A0A9C7PSQ3</accession>
<reference evidence="5" key="2">
    <citation type="submission" date="2022-01" db="EMBL/GenBank/DDBJ databases">
        <authorList>
            <person name="Hirooka S."/>
            <person name="Miyagishima S.Y."/>
        </authorList>
    </citation>
    <scope>NUCLEOTIDE SEQUENCE</scope>
    <source>
        <strain evidence="5">NBRC 102759</strain>
    </source>
</reference>
<evidence type="ECO:0000313" key="6">
    <source>
        <dbReference type="Proteomes" id="UP001061958"/>
    </source>
</evidence>
<name>A0A9C7PSQ3_9RHOD</name>
<feature type="region of interest" description="Disordered" evidence="4">
    <location>
        <begin position="45"/>
        <end position="102"/>
    </location>
</feature>
<keyword evidence="2" id="KW-0433">Leucine-rich repeat</keyword>
<dbReference type="InterPro" id="IPR001611">
    <property type="entry name" value="Leu-rich_rpt"/>
</dbReference>
<dbReference type="Pfam" id="PF13516">
    <property type="entry name" value="LRR_6"/>
    <property type="match status" value="3"/>
</dbReference>
<dbReference type="Gene3D" id="3.80.10.10">
    <property type="entry name" value="Ribonuclease Inhibitor"/>
    <property type="match status" value="1"/>
</dbReference>
<sequence>MKSRDSYDKVEEKNHTEEFYVELEDVFFDSLSDHFEERGNSFPVEYVENNSHSSSTTNEEYENGNKFKKRGRRKKKHKSEAQATEVSSAQKGNIQRKNSAFPGMIVERSKPRSVLREEDGKKEMENRFFAELRLLKEHVLKKEQDLCVINFSSCQVGKKKSRLIASALALGPGFQVTASFDCSNNVLKNAGTRLLAEAIRSSNVSLILLDLSKNRVGDEGAAFLFKSLDSQQLLSTLNLSCNDIGPVGAKALVDYLGKNSGGPESVDISYNHIGDAGAFDMANIFLSSFCNIRWLNLCNNSIGPKGTEALIFALAERNLSGSIGQFHLDLSCNHYSREVLNTVERLKKKNDNFEIILSQDYLQQDTILGDSLERNNHLQSVEADEEFDSTGEGWCNSESVQDIFNAANTIEAWLWNTEKGLFCPEQVNEAYESIIRYLDEELSFSENSNYNVLSAEQSQDDASDTQYRKRVFDSKSEVCDLPPAVRATVELLDILMQPIFDDLFEGCSYKALIEGDECFRKCNEKDDELITPYTICSQSRIVFPRLRYCRFKCIEIIWKLVCFRFQCIDNLLSYQGITSRCLELLAEYPQSNCFQNVLLKIFEEAFGSERNNDILLWSFILPWSFASNTAYSVLHVIRDVYKLNSLLNEKFPKMGNLTALSTVSRFARTLKERADQVEEVRIVLESNKDWHELQEEIFPKLLEMASSYALGDERCCLGGKKPARSSFNSGPQIDWAAIFRGFPGNSFSRLSLGR</sequence>
<dbReference type="InterPro" id="IPR027038">
    <property type="entry name" value="RanGap"/>
</dbReference>
<dbReference type="PANTHER" id="PTHR24113:SF12">
    <property type="entry name" value="RAN GTPASE-ACTIVATING PROTEIN 1"/>
    <property type="match status" value="1"/>
</dbReference>
<comment type="caution">
    <text evidence="5">The sequence shown here is derived from an EMBL/GenBank/DDBJ whole genome shotgun (WGS) entry which is preliminary data.</text>
</comment>
<dbReference type="GO" id="GO:0005096">
    <property type="term" value="F:GTPase activator activity"/>
    <property type="evidence" value="ECO:0007669"/>
    <property type="project" value="UniProtKB-KW"/>
</dbReference>
<feature type="compositionally biased region" description="Low complexity" evidence="4">
    <location>
        <begin position="48"/>
        <end position="58"/>
    </location>
</feature>
<dbReference type="EMBL" id="BQMJ01000005">
    <property type="protein sequence ID" value="GJQ08967.1"/>
    <property type="molecule type" value="Genomic_DNA"/>
</dbReference>
<dbReference type="OrthoDB" id="120976at2759"/>
<dbReference type="PANTHER" id="PTHR24113">
    <property type="entry name" value="RAN GTPASE-ACTIVATING PROTEIN 1"/>
    <property type="match status" value="1"/>
</dbReference>
<dbReference type="Proteomes" id="UP001061958">
    <property type="component" value="Unassembled WGS sequence"/>
</dbReference>
<dbReference type="InterPro" id="IPR032675">
    <property type="entry name" value="LRR_dom_sf"/>
</dbReference>
<gene>
    <name evidence="5" type="ORF">GpartN1_g758.t1</name>
</gene>
<dbReference type="GO" id="GO:0005634">
    <property type="term" value="C:nucleus"/>
    <property type="evidence" value="ECO:0007669"/>
    <property type="project" value="TreeGrafter"/>
</dbReference>
<dbReference type="GO" id="GO:0005829">
    <property type="term" value="C:cytosol"/>
    <property type="evidence" value="ECO:0007669"/>
    <property type="project" value="TreeGrafter"/>
</dbReference>
<keyword evidence="3" id="KW-0677">Repeat</keyword>
<evidence type="ECO:0000256" key="3">
    <source>
        <dbReference type="ARBA" id="ARBA00022737"/>
    </source>
</evidence>
<organism evidence="5 6">
    <name type="scientific">Galdieria partita</name>
    <dbReference type="NCBI Taxonomy" id="83374"/>
    <lineage>
        <taxon>Eukaryota</taxon>
        <taxon>Rhodophyta</taxon>
        <taxon>Bangiophyceae</taxon>
        <taxon>Galdieriales</taxon>
        <taxon>Galdieriaceae</taxon>
        <taxon>Galdieria</taxon>
    </lineage>
</organism>
<reference evidence="5" key="1">
    <citation type="journal article" date="2022" name="Proc. Natl. Acad. Sci. U.S.A.">
        <title>Life cycle and functional genomics of the unicellular red alga Galdieria for elucidating algal and plant evolution and industrial use.</title>
        <authorList>
            <person name="Hirooka S."/>
            <person name="Itabashi T."/>
            <person name="Ichinose T.M."/>
            <person name="Onuma R."/>
            <person name="Fujiwara T."/>
            <person name="Yamashita S."/>
            <person name="Jong L.W."/>
            <person name="Tomita R."/>
            <person name="Iwane A.H."/>
            <person name="Miyagishima S.Y."/>
        </authorList>
    </citation>
    <scope>NUCLEOTIDE SEQUENCE</scope>
    <source>
        <strain evidence="5">NBRC 102759</strain>
    </source>
</reference>
<evidence type="ECO:0000256" key="1">
    <source>
        <dbReference type="ARBA" id="ARBA00022468"/>
    </source>
</evidence>
<proteinExistence type="predicted"/>
<keyword evidence="1" id="KW-0343">GTPase activation</keyword>
<evidence type="ECO:0000256" key="4">
    <source>
        <dbReference type="SAM" id="MobiDB-lite"/>
    </source>
</evidence>
<dbReference type="AlphaFoldDB" id="A0A9C7PSQ3"/>